<name>A0AAD8TIY4_LOLMU</name>
<dbReference type="GO" id="GO:0016705">
    <property type="term" value="F:oxidoreductase activity, acting on paired donors, with incorporation or reduction of molecular oxygen"/>
    <property type="evidence" value="ECO:0007669"/>
    <property type="project" value="InterPro"/>
</dbReference>
<dbReference type="EMBL" id="JAUUTY010000002">
    <property type="protein sequence ID" value="KAK1683664.1"/>
    <property type="molecule type" value="Genomic_DNA"/>
</dbReference>
<keyword evidence="4" id="KW-0408">Iron</keyword>
<dbReference type="AlphaFoldDB" id="A0AAD8TIY4"/>
<dbReference type="GO" id="GO:0005506">
    <property type="term" value="F:iron ion binding"/>
    <property type="evidence" value="ECO:0007669"/>
    <property type="project" value="InterPro"/>
</dbReference>
<protein>
    <submittedName>
        <fullName evidence="5">Uncharacterized protein</fullName>
    </submittedName>
</protein>
<evidence type="ECO:0000313" key="6">
    <source>
        <dbReference type="Proteomes" id="UP001231189"/>
    </source>
</evidence>
<comment type="caution">
    <text evidence="5">The sequence shown here is derived from an EMBL/GenBank/DDBJ whole genome shotgun (WGS) entry which is preliminary data.</text>
</comment>
<evidence type="ECO:0000256" key="4">
    <source>
        <dbReference type="ARBA" id="ARBA00023004"/>
    </source>
</evidence>
<accession>A0AAD8TIY4</accession>
<evidence type="ECO:0000256" key="3">
    <source>
        <dbReference type="ARBA" id="ARBA00023002"/>
    </source>
</evidence>
<reference evidence="5" key="1">
    <citation type="submission" date="2023-07" db="EMBL/GenBank/DDBJ databases">
        <title>A chromosome-level genome assembly of Lolium multiflorum.</title>
        <authorList>
            <person name="Chen Y."/>
            <person name="Copetti D."/>
            <person name="Kolliker R."/>
            <person name="Studer B."/>
        </authorList>
    </citation>
    <scope>NUCLEOTIDE SEQUENCE</scope>
    <source>
        <strain evidence="5">02402/16</strain>
        <tissue evidence="5">Leaf</tissue>
    </source>
</reference>
<organism evidence="5 6">
    <name type="scientific">Lolium multiflorum</name>
    <name type="common">Italian ryegrass</name>
    <name type="synonym">Lolium perenne subsp. multiflorum</name>
    <dbReference type="NCBI Taxonomy" id="4521"/>
    <lineage>
        <taxon>Eukaryota</taxon>
        <taxon>Viridiplantae</taxon>
        <taxon>Streptophyta</taxon>
        <taxon>Embryophyta</taxon>
        <taxon>Tracheophyta</taxon>
        <taxon>Spermatophyta</taxon>
        <taxon>Magnoliopsida</taxon>
        <taxon>Liliopsida</taxon>
        <taxon>Poales</taxon>
        <taxon>Poaceae</taxon>
        <taxon>BOP clade</taxon>
        <taxon>Pooideae</taxon>
        <taxon>Poodae</taxon>
        <taxon>Poeae</taxon>
        <taxon>Poeae Chloroplast Group 2 (Poeae type)</taxon>
        <taxon>Loliodinae</taxon>
        <taxon>Loliinae</taxon>
        <taxon>Lolium</taxon>
    </lineage>
</organism>
<dbReference type="Proteomes" id="UP001231189">
    <property type="component" value="Unassembled WGS sequence"/>
</dbReference>
<sequence>MLFSTCVHKFTANFGNYPKGEEFAVLFAVLGNGIFNSKGESWAFQRRKAHGLLCDGRLPPLPRAPSASSMTALCRSGFVAAGVVVNMQDVFMRLKFDLMAMFMFSVDHSCLAADFPSSHESPLPRPWRCCFVLPAHDTHHVAKDPDLPKHRPPQEDDQAQQVLDASIAEFVSLRSLCVYRKGKITSDSPRSALGQRI</sequence>
<dbReference type="SUPFAM" id="SSF48264">
    <property type="entry name" value="Cytochrome P450"/>
    <property type="match status" value="1"/>
</dbReference>
<proteinExistence type="inferred from homology"/>
<dbReference type="GO" id="GO:0004497">
    <property type="term" value="F:monooxygenase activity"/>
    <property type="evidence" value="ECO:0007669"/>
    <property type="project" value="InterPro"/>
</dbReference>
<comment type="similarity">
    <text evidence="1">Belongs to the cytochrome P450 family.</text>
</comment>
<keyword evidence="2" id="KW-0479">Metal-binding</keyword>
<evidence type="ECO:0000256" key="2">
    <source>
        <dbReference type="ARBA" id="ARBA00022723"/>
    </source>
</evidence>
<keyword evidence="6" id="KW-1185">Reference proteome</keyword>
<dbReference type="Gene3D" id="1.10.630.10">
    <property type="entry name" value="Cytochrome P450"/>
    <property type="match status" value="1"/>
</dbReference>
<dbReference type="GO" id="GO:0020037">
    <property type="term" value="F:heme binding"/>
    <property type="evidence" value="ECO:0007669"/>
    <property type="project" value="InterPro"/>
</dbReference>
<evidence type="ECO:0000256" key="1">
    <source>
        <dbReference type="ARBA" id="ARBA00010617"/>
    </source>
</evidence>
<dbReference type="PANTHER" id="PTHR24296">
    <property type="entry name" value="CYTOCHROME P450"/>
    <property type="match status" value="1"/>
</dbReference>
<evidence type="ECO:0000313" key="5">
    <source>
        <dbReference type="EMBL" id="KAK1683664.1"/>
    </source>
</evidence>
<keyword evidence="3" id="KW-0560">Oxidoreductase</keyword>
<dbReference type="InterPro" id="IPR036396">
    <property type="entry name" value="Cyt_P450_sf"/>
</dbReference>
<gene>
    <name evidence="5" type="ORF">QYE76_044512</name>
</gene>